<dbReference type="AlphaFoldDB" id="A0A0L0BUY0"/>
<comment type="caution">
    <text evidence="2">The sequence shown here is derived from an EMBL/GenBank/DDBJ whole genome shotgun (WGS) entry which is preliminary data.</text>
</comment>
<feature type="region of interest" description="Disordered" evidence="1">
    <location>
        <begin position="134"/>
        <end position="157"/>
    </location>
</feature>
<sequence length="276" mass="30325">MFHHTTIHFEKQSGNSEEDYINQSGGAAEVLAEDSAKDAFTSYETLVAVENKTSEKTFDTGAVLEAETPEYTEYSSIEYVPVTTKKYGGNNIETESKSDSLESALLEGGEEVSEIKDGSAVLRPVQDIKNKIIEDKINTSSPASMDTPKVIDNENGGKVAEDLNLSISDVADKEADGGDDNQDAEEKLNLDKDRDGHLKLEGEHENDDTCIVLEAVEKKISEAETAAIDDEGIDGAAEDSDDREFYNSYFTFSPAECSNHLNIYDLVRQRMCPILK</sequence>
<protein>
    <submittedName>
        <fullName evidence="2">Uncharacterized protein</fullName>
    </submittedName>
</protein>
<feature type="compositionally biased region" description="Basic and acidic residues" evidence="1">
    <location>
        <begin position="184"/>
        <end position="194"/>
    </location>
</feature>
<dbReference type="EMBL" id="JRES01001300">
    <property type="protein sequence ID" value="KNC23803.1"/>
    <property type="molecule type" value="Genomic_DNA"/>
</dbReference>
<gene>
    <name evidence="2" type="ORF">FF38_01274</name>
</gene>
<organism evidence="2 3">
    <name type="scientific">Lucilia cuprina</name>
    <name type="common">Green bottle fly</name>
    <name type="synonym">Australian sheep blowfly</name>
    <dbReference type="NCBI Taxonomy" id="7375"/>
    <lineage>
        <taxon>Eukaryota</taxon>
        <taxon>Metazoa</taxon>
        <taxon>Ecdysozoa</taxon>
        <taxon>Arthropoda</taxon>
        <taxon>Hexapoda</taxon>
        <taxon>Insecta</taxon>
        <taxon>Pterygota</taxon>
        <taxon>Neoptera</taxon>
        <taxon>Endopterygota</taxon>
        <taxon>Diptera</taxon>
        <taxon>Brachycera</taxon>
        <taxon>Muscomorpha</taxon>
        <taxon>Oestroidea</taxon>
        <taxon>Calliphoridae</taxon>
        <taxon>Luciliinae</taxon>
        <taxon>Lucilia</taxon>
    </lineage>
</organism>
<dbReference type="Proteomes" id="UP000037069">
    <property type="component" value="Unassembled WGS sequence"/>
</dbReference>
<reference evidence="2 3" key="1">
    <citation type="journal article" date="2015" name="Nat. Commun.">
        <title>Lucilia cuprina genome unlocks parasitic fly biology to underpin future interventions.</title>
        <authorList>
            <person name="Anstead C.A."/>
            <person name="Korhonen P.K."/>
            <person name="Young N.D."/>
            <person name="Hall R.S."/>
            <person name="Jex A.R."/>
            <person name="Murali S.C."/>
            <person name="Hughes D.S."/>
            <person name="Lee S.F."/>
            <person name="Perry T."/>
            <person name="Stroehlein A.J."/>
            <person name="Ansell B.R."/>
            <person name="Breugelmans B."/>
            <person name="Hofmann A."/>
            <person name="Qu J."/>
            <person name="Dugan S."/>
            <person name="Lee S.L."/>
            <person name="Chao H."/>
            <person name="Dinh H."/>
            <person name="Han Y."/>
            <person name="Doddapaneni H.V."/>
            <person name="Worley K.C."/>
            <person name="Muzny D.M."/>
            <person name="Ioannidis P."/>
            <person name="Waterhouse R.M."/>
            <person name="Zdobnov E.M."/>
            <person name="James P.J."/>
            <person name="Bagnall N.H."/>
            <person name="Kotze A.C."/>
            <person name="Gibbs R.A."/>
            <person name="Richards S."/>
            <person name="Batterham P."/>
            <person name="Gasser R.B."/>
        </authorList>
    </citation>
    <scope>NUCLEOTIDE SEQUENCE [LARGE SCALE GENOMIC DNA]</scope>
    <source>
        <strain evidence="2 3">LS</strain>
        <tissue evidence="2">Full body</tissue>
    </source>
</reference>
<feature type="region of interest" description="Disordered" evidence="1">
    <location>
        <begin position="172"/>
        <end position="194"/>
    </location>
</feature>
<evidence type="ECO:0000256" key="1">
    <source>
        <dbReference type="SAM" id="MobiDB-lite"/>
    </source>
</evidence>
<proteinExistence type="predicted"/>
<evidence type="ECO:0000313" key="3">
    <source>
        <dbReference type="Proteomes" id="UP000037069"/>
    </source>
</evidence>
<name>A0A0L0BUY0_LUCCU</name>
<evidence type="ECO:0000313" key="2">
    <source>
        <dbReference type="EMBL" id="KNC23803.1"/>
    </source>
</evidence>
<feature type="region of interest" description="Disordered" evidence="1">
    <location>
        <begin position="1"/>
        <end position="27"/>
    </location>
</feature>
<keyword evidence="3" id="KW-1185">Reference proteome</keyword>
<accession>A0A0L0BUY0</accession>